<keyword evidence="3" id="KW-1185">Reference proteome</keyword>
<gene>
    <name evidence="2" type="ORF">OCV47_09060</name>
</gene>
<accession>A0ABT2SMH1</accession>
<organism evidence="2 3">
    <name type="scientific">Muricoprocola aceti</name>
    <dbReference type="NCBI Taxonomy" id="2981772"/>
    <lineage>
        <taxon>Bacteria</taxon>
        <taxon>Bacillati</taxon>
        <taxon>Bacillota</taxon>
        <taxon>Clostridia</taxon>
        <taxon>Lachnospirales</taxon>
        <taxon>Lachnospiraceae</taxon>
        <taxon>Muricoprocola</taxon>
    </lineage>
</organism>
<keyword evidence="1" id="KW-1133">Transmembrane helix</keyword>
<comment type="caution">
    <text evidence="2">The sequence shown here is derived from an EMBL/GenBank/DDBJ whole genome shotgun (WGS) entry which is preliminary data.</text>
</comment>
<dbReference type="RefSeq" id="WP_256299456.1">
    <property type="nucleotide sequence ID" value="NZ_JAOQKE010000010.1"/>
</dbReference>
<dbReference type="EMBL" id="JAOQKE010000010">
    <property type="protein sequence ID" value="MCU6725496.1"/>
    <property type="molecule type" value="Genomic_DNA"/>
</dbReference>
<proteinExistence type="predicted"/>
<keyword evidence="1" id="KW-0472">Membrane</keyword>
<reference evidence="2 3" key="1">
    <citation type="journal article" date="2021" name="ISME Commun">
        <title>Automated analysis of genomic sequences facilitates high-throughput and comprehensive description of bacteria.</title>
        <authorList>
            <person name="Hitch T.C.A."/>
        </authorList>
    </citation>
    <scope>NUCLEOTIDE SEQUENCE [LARGE SCALE GENOMIC DNA]</scope>
    <source>
        <strain evidence="2 3">Sanger_29</strain>
    </source>
</reference>
<keyword evidence="1" id="KW-0812">Transmembrane</keyword>
<sequence>MSQAKVDKYKQEKANRQKIMRKEKRERLAWKIGGYVVCALVVCWIGFSVYGKVHVPVAKSYEVSTGAIDDYLNGLNEEE</sequence>
<name>A0ABT2SMH1_9FIRM</name>
<feature type="transmembrane region" description="Helical" evidence="1">
    <location>
        <begin position="28"/>
        <end position="50"/>
    </location>
</feature>
<evidence type="ECO:0000313" key="2">
    <source>
        <dbReference type="EMBL" id="MCU6725496.1"/>
    </source>
</evidence>
<dbReference type="Proteomes" id="UP001652338">
    <property type="component" value="Unassembled WGS sequence"/>
</dbReference>
<evidence type="ECO:0000313" key="3">
    <source>
        <dbReference type="Proteomes" id="UP001652338"/>
    </source>
</evidence>
<protein>
    <submittedName>
        <fullName evidence="2">Uncharacterized protein</fullName>
    </submittedName>
</protein>
<evidence type="ECO:0000256" key="1">
    <source>
        <dbReference type="SAM" id="Phobius"/>
    </source>
</evidence>